<dbReference type="EMBL" id="JABBVZ010000009">
    <property type="protein sequence ID" value="NMP21522.1"/>
    <property type="molecule type" value="Genomic_DNA"/>
</dbReference>
<protein>
    <submittedName>
        <fullName evidence="1">Uncharacterized protein</fullName>
    </submittedName>
</protein>
<comment type="caution">
    <text evidence="1">The sequence shown here is derived from an EMBL/GenBank/DDBJ whole genome shotgun (WGS) entry which is preliminary data.</text>
</comment>
<evidence type="ECO:0000313" key="2">
    <source>
        <dbReference type="Proteomes" id="UP000533476"/>
    </source>
</evidence>
<proteinExistence type="predicted"/>
<reference evidence="1 2" key="1">
    <citation type="submission" date="2020-04" db="EMBL/GenBank/DDBJ databases">
        <authorList>
            <person name="Zhang R."/>
            <person name="Schippers A."/>
        </authorList>
    </citation>
    <scope>NUCLEOTIDE SEQUENCE [LARGE SCALE GENOMIC DNA]</scope>
    <source>
        <strain evidence="1 2">DSM 109850</strain>
    </source>
</reference>
<gene>
    <name evidence="1" type="ORF">HIJ39_04005</name>
</gene>
<dbReference type="AlphaFoldDB" id="A0A7Y0L1F2"/>
<sequence length="94" mass="10240">MSFDDRKNFSEAIAGIEGRLPGWTVRAVVATQLDPAKLSASNMGNSSEFIVWGSHDLQLLWDATSAQQMTGLLWDDPRFPPSTLAGFGDSEDPL</sequence>
<evidence type="ECO:0000313" key="1">
    <source>
        <dbReference type="EMBL" id="NMP21522.1"/>
    </source>
</evidence>
<name>A0A7Y0L1F2_9FIRM</name>
<keyword evidence="2" id="KW-1185">Reference proteome</keyword>
<dbReference type="RefSeq" id="WP_169096958.1">
    <property type="nucleotide sequence ID" value="NZ_JABBVZ010000009.1"/>
</dbReference>
<dbReference type="Proteomes" id="UP000533476">
    <property type="component" value="Unassembled WGS sequence"/>
</dbReference>
<accession>A0A7Y0L1F2</accession>
<organism evidence="1 2">
    <name type="scientific">Sulfobacillus harzensis</name>
    <dbReference type="NCBI Taxonomy" id="2729629"/>
    <lineage>
        <taxon>Bacteria</taxon>
        <taxon>Bacillati</taxon>
        <taxon>Bacillota</taxon>
        <taxon>Clostridia</taxon>
        <taxon>Eubacteriales</taxon>
        <taxon>Clostridiales Family XVII. Incertae Sedis</taxon>
        <taxon>Sulfobacillus</taxon>
    </lineage>
</organism>